<comment type="caution">
    <text evidence="1">The sequence shown here is derived from an EMBL/GenBank/DDBJ whole genome shotgun (WGS) entry which is preliminary data.</text>
</comment>
<dbReference type="RefSeq" id="WP_108559346.1">
    <property type="nucleotide sequence ID" value="NZ_MUXE01000010.1"/>
</dbReference>
<proteinExistence type="predicted"/>
<keyword evidence="2" id="KW-1185">Reference proteome</keyword>
<dbReference type="EMBL" id="MUXE01000010">
    <property type="protein sequence ID" value="PUE64090.1"/>
    <property type="molecule type" value="Genomic_DNA"/>
</dbReference>
<reference evidence="1 2" key="1">
    <citation type="submission" date="2017-02" db="EMBL/GenBank/DDBJ databases">
        <title>Arcobacter caeni sp. nov, a new Arcobacter species isolated from reclaimed water.</title>
        <authorList>
            <person name="Figueras M.J."/>
            <person name="Perez-Cataluna A."/>
            <person name="Salas-Masso N."/>
        </authorList>
    </citation>
    <scope>NUCLEOTIDE SEQUENCE [LARGE SCALE GENOMIC DNA]</scope>
    <source>
        <strain evidence="1 2">RW17-10</strain>
    </source>
</reference>
<dbReference type="AlphaFoldDB" id="A0A363CYA2"/>
<sequence length="89" mass="10489">MITQVDKDSLFNTFGVKNFELLHSAIDNMAPSLVEYYLSSFRSDDELYFNKRDIEESISIGDYNLYIDYTKNIYLELNSTTKESTESFW</sequence>
<organism evidence="1 2">
    <name type="scientific">Arcobacter caeni</name>
    <dbReference type="NCBI Taxonomy" id="1912877"/>
    <lineage>
        <taxon>Bacteria</taxon>
        <taxon>Pseudomonadati</taxon>
        <taxon>Campylobacterota</taxon>
        <taxon>Epsilonproteobacteria</taxon>
        <taxon>Campylobacterales</taxon>
        <taxon>Arcobacteraceae</taxon>
        <taxon>Arcobacter</taxon>
    </lineage>
</organism>
<evidence type="ECO:0000313" key="1">
    <source>
        <dbReference type="EMBL" id="PUE64090.1"/>
    </source>
</evidence>
<accession>A0A363CYA2</accession>
<dbReference type="Proteomes" id="UP000251135">
    <property type="component" value="Unassembled WGS sequence"/>
</dbReference>
<gene>
    <name evidence="1" type="ORF">B0174_07695</name>
</gene>
<name>A0A363CYA2_9BACT</name>
<protein>
    <submittedName>
        <fullName evidence="1">Uncharacterized protein</fullName>
    </submittedName>
</protein>
<dbReference type="OrthoDB" id="5348622at2"/>
<evidence type="ECO:0000313" key="2">
    <source>
        <dbReference type="Proteomes" id="UP000251135"/>
    </source>
</evidence>